<dbReference type="NCBIfam" id="TIGR00711">
    <property type="entry name" value="efflux_EmrB"/>
    <property type="match status" value="1"/>
</dbReference>
<dbReference type="GO" id="GO:0005886">
    <property type="term" value="C:plasma membrane"/>
    <property type="evidence" value="ECO:0007669"/>
    <property type="project" value="UniProtKB-SubCell"/>
</dbReference>
<name>A0AAU4K8H1_9NOCA</name>
<sequence length="470" mass="49249">MIILGTCCLSLLIVSMDATIVNVAIPAIRRDLNASVSGLQWVIDIYTLVLASLLLLSGAMADRIGRRRIFQIGLTVFALGSLLCSLSTSVEMLIAARFVQAIGGSMLNPVAMSIITQVFTGRAERARAVGIWGAVVGISMALGPMVGGVLIDLLDWKAVFWINLPICAAAVVLAAIFVPESKSSTVRRLDPIGQALGIVFMAALVSGLIEGPNMGWGDPRSLAIFAVAIIGLVGFIRHERRHASPFIDLRFFRSVPFATATVIGILAFAAYGGFLFLMSNYLQNVRGYSAIHTGVIYLPIAVGTLIFSPISGRLVGKYGTRPSLIVSGLLLAVASILLTTFTPTTPVWQLIITFGLFGVGFGLVNAPITTSAVSGMPRDRAGAASAVASTSRQLGVSLGVAISGSIAGAAVTASDGSFTDAVQPLWWVTTGLALAITALGIMSTTAWAKNTVEKTAFLFTPTEPKDPAHV</sequence>
<dbReference type="PROSITE" id="PS50850">
    <property type="entry name" value="MFS"/>
    <property type="match status" value="1"/>
</dbReference>
<dbReference type="PANTHER" id="PTHR42718:SF9">
    <property type="entry name" value="MAJOR FACILITATOR SUPERFAMILY MULTIDRUG TRANSPORTER MFSC"/>
    <property type="match status" value="1"/>
</dbReference>
<keyword evidence="6 8" id="KW-1133">Transmembrane helix</keyword>
<feature type="transmembrane region" description="Helical" evidence="8">
    <location>
        <begin position="160"/>
        <end position="179"/>
    </location>
</feature>
<feature type="transmembrane region" description="Helical" evidence="8">
    <location>
        <begin position="322"/>
        <end position="341"/>
    </location>
</feature>
<feature type="transmembrane region" description="Helical" evidence="8">
    <location>
        <begin position="425"/>
        <end position="448"/>
    </location>
</feature>
<keyword evidence="4" id="KW-1003">Cell membrane</keyword>
<dbReference type="InterPro" id="IPR020846">
    <property type="entry name" value="MFS_dom"/>
</dbReference>
<evidence type="ECO:0000256" key="6">
    <source>
        <dbReference type="ARBA" id="ARBA00022989"/>
    </source>
</evidence>
<dbReference type="InterPro" id="IPR011701">
    <property type="entry name" value="MFS"/>
</dbReference>
<dbReference type="Proteomes" id="UP001432128">
    <property type="component" value="Chromosome"/>
</dbReference>
<evidence type="ECO:0000256" key="8">
    <source>
        <dbReference type="SAM" id="Phobius"/>
    </source>
</evidence>
<feature type="transmembrane region" description="Helical" evidence="8">
    <location>
        <begin position="191"/>
        <end position="209"/>
    </location>
</feature>
<comment type="similarity">
    <text evidence="2">Belongs to the major facilitator superfamily. EmrB family.</text>
</comment>
<dbReference type="InterPro" id="IPR004638">
    <property type="entry name" value="EmrB-like"/>
</dbReference>
<dbReference type="SUPFAM" id="SSF103473">
    <property type="entry name" value="MFS general substrate transporter"/>
    <property type="match status" value="1"/>
</dbReference>
<dbReference type="PROSITE" id="PS00216">
    <property type="entry name" value="SUGAR_TRANSPORT_1"/>
    <property type="match status" value="1"/>
</dbReference>
<dbReference type="InterPro" id="IPR005829">
    <property type="entry name" value="Sugar_transporter_CS"/>
</dbReference>
<keyword evidence="5 8" id="KW-0812">Transmembrane</keyword>
<evidence type="ECO:0000256" key="3">
    <source>
        <dbReference type="ARBA" id="ARBA00022448"/>
    </source>
</evidence>
<feature type="domain" description="Major facilitator superfamily (MFS) profile" evidence="9">
    <location>
        <begin position="3"/>
        <end position="452"/>
    </location>
</feature>
<feature type="transmembrane region" description="Helical" evidence="8">
    <location>
        <begin position="290"/>
        <end position="310"/>
    </location>
</feature>
<comment type="subcellular location">
    <subcellularLocation>
        <location evidence="1">Cell membrane</location>
        <topology evidence="1">Multi-pass membrane protein</topology>
    </subcellularLocation>
</comment>
<dbReference type="AlphaFoldDB" id="A0AAU4K8H1"/>
<reference evidence="10 11" key="1">
    <citation type="submission" date="2022-10" db="EMBL/GenBank/DDBJ databases">
        <title>The complete genomes of actinobacterial strains from the NBC collection.</title>
        <authorList>
            <person name="Joergensen T.S."/>
            <person name="Alvarez Arevalo M."/>
            <person name="Sterndorff E.B."/>
            <person name="Faurdal D."/>
            <person name="Vuksanovic O."/>
            <person name="Mourched A.-S."/>
            <person name="Charusanti P."/>
            <person name="Shaw S."/>
            <person name="Blin K."/>
            <person name="Weber T."/>
        </authorList>
    </citation>
    <scope>NUCLEOTIDE SEQUENCE [LARGE SCALE GENOMIC DNA]</scope>
    <source>
        <strain evidence="10 11">NBC_00319</strain>
    </source>
</reference>
<dbReference type="PRINTS" id="PR01036">
    <property type="entry name" value="TCRTETB"/>
</dbReference>
<keyword evidence="7 8" id="KW-0472">Membrane</keyword>
<proteinExistence type="inferred from homology"/>
<evidence type="ECO:0000256" key="4">
    <source>
        <dbReference type="ARBA" id="ARBA00022475"/>
    </source>
</evidence>
<evidence type="ECO:0000256" key="5">
    <source>
        <dbReference type="ARBA" id="ARBA00022692"/>
    </source>
</evidence>
<feature type="transmembrane region" description="Helical" evidence="8">
    <location>
        <begin position="257"/>
        <end position="278"/>
    </location>
</feature>
<keyword evidence="11" id="KW-1185">Reference proteome</keyword>
<feature type="transmembrane region" description="Helical" evidence="8">
    <location>
        <begin position="94"/>
        <end position="119"/>
    </location>
</feature>
<dbReference type="Gene3D" id="1.20.1250.20">
    <property type="entry name" value="MFS general substrate transporter like domains"/>
    <property type="match status" value="1"/>
</dbReference>
<evidence type="ECO:0000259" key="9">
    <source>
        <dbReference type="PROSITE" id="PS50850"/>
    </source>
</evidence>
<feature type="transmembrane region" description="Helical" evidence="8">
    <location>
        <begin position="347"/>
        <end position="373"/>
    </location>
</feature>
<evidence type="ECO:0000313" key="10">
    <source>
        <dbReference type="EMBL" id="WUM22430.1"/>
    </source>
</evidence>
<dbReference type="PANTHER" id="PTHR42718">
    <property type="entry name" value="MAJOR FACILITATOR SUPERFAMILY MULTIDRUG TRANSPORTER MFSC"/>
    <property type="match status" value="1"/>
</dbReference>
<organism evidence="10 11">
    <name type="scientific">Williamsia herbipolensis</name>
    <dbReference type="NCBI Taxonomy" id="1603258"/>
    <lineage>
        <taxon>Bacteria</taxon>
        <taxon>Bacillati</taxon>
        <taxon>Actinomycetota</taxon>
        <taxon>Actinomycetes</taxon>
        <taxon>Mycobacteriales</taxon>
        <taxon>Nocardiaceae</taxon>
        <taxon>Williamsia</taxon>
    </lineage>
</organism>
<evidence type="ECO:0000256" key="7">
    <source>
        <dbReference type="ARBA" id="ARBA00023136"/>
    </source>
</evidence>
<dbReference type="CDD" id="cd17321">
    <property type="entry name" value="MFS_MMR_MDR_like"/>
    <property type="match status" value="1"/>
</dbReference>
<feature type="transmembrane region" description="Helical" evidence="8">
    <location>
        <begin position="39"/>
        <end position="57"/>
    </location>
</feature>
<dbReference type="GO" id="GO:0022857">
    <property type="term" value="F:transmembrane transporter activity"/>
    <property type="evidence" value="ECO:0007669"/>
    <property type="project" value="InterPro"/>
</dbReference>
<feature type="transmembrane region" description="Helical" evidence="8">
    <location>
        <begin position="69"/>
        <end position="88"/>
    </location>
</feature>
<dbReference type="Gene3D" id="1.20.1720.10">
    <property type="entry name" value="Multidrug resistance protein D"/>
    <property type="match status" value="1"/>
</dbReference>
<evidence type="ECO:0000313" key="11">
    <source>
        <dbReference type="Proteomes" id="UP001432128"/>
    </source>
</evidence>
<dbReference type="RefSeq" id="WP_328859266.1">
    <property type="nucleotide sequence ID" value="NZ_CP108021.1"/>
</dbReference>
<evidence type="ECO:0000256" key="2">
    <source>
        <dbReference type="ARBA" id="ARBA00008537"/>
    </source>
</evidence>
<feature type="transmembrane region" description="Helical" evidence="8">
    <location>
        <begin position="221"/>
        <end position="236"/>
    </location>
</feature>
<evidence type="ECO:0000256" key="1">
    <source>
        <dbReference type="ARBA" id="ARBA00004651"/>
    </source>
</evidence>
<dbReference type="Pfam" id="PF07690">
    <property type="entry name" value="MFS_1"/>
    <property type="match status" value="1"/>
</dbReference>
<dbReference type="KEGG" id="whr:OG579_15775"/>
<dbReference type="EMBL" id="CP108021">
    <property type="protein sequence ID" value="WUM22430.1"/>
    <property type="molecule type" value="Genomic_DNA"/>
</dbReference>
<feature type="transmembrane region" description="Helical" evidence="8">
    <location>
        <begin position="131"/>
        <end position="154"/>
    </location>
</feature>
<protein>
    <submittedName>
        <fullName evidence="10">MFS transporter</fullName>
    </submittedName>
</protein>
<dbReference type="InterPro" id="IPR036259">
    <property type="entry name" value="MFS_trans_sf"/>
</dbReference>
<gene>
    <name evidence="10" type="ORF">OG579_15775</name>
</gene>
<keyword evidence="3" id="KW-0813">Transport</keyword>
<feature type="transmembrane region" description="Helical" evidence="8">
    <location>
        <begin position="394"/>
        <end position="413"/>
    </location>
</feature>
<accession>A0AAU4K8H1</accession>